<keyword evidence="4" id="KW-1185">Reference proteome</keyword>
<dbReference type="Pfam" id="PF13472">
    <property type="entry name" value="Lipase_GDSL_2"/>
    <property type="match status" value="1"/>
</dbReference>
<dbReference type="InterPro" id="IPR013830">
    <property type="entry name" value="SGNH_hydro"/>
</dbReference>
<dbReference type="Proteomes" id="UP001326110">
    <property type="component" value="Chromosome"/>
</dbReference>
<dbReference type="EMBL" id="CP140152">
    <property type="protein sequence ID" value="WQH07002.1"/>
    <property type="molecule type" value="Genomic_DNA"/>
</dbReference>
<evidence type="ECO:0000259" key="2">
    <source>
        <dbReference type="Pfam" id="PF13472"/>
    </source>
</evidence>
<feature type="chain" id="PRO_5046488459" evidence="1">
    <location>
        <begin position="27"/>
        <end position="211"/>
    </location>
</feature>
<keyword evidence="1" id="KW-0732">Signal</keyword>
<gene>
    <name evidence="3" type="ORF">SR858_11915</name>
</gene>
<evidence type="ECO:0000313" key="3">
    <source>
        <dbReference type="EMBL" id="WQH07002.1"/>
    </source>
</evidence>
<dbReference type="InterPro" id="IPR036514">
    <property type="entry name" value="SGNH_hydro_sf"/>
</dbReference>
<proteinExistence type="predicted"/>
<accession>A0ABZ0Y4M0</accession>
<evidence type="ECO:0000313" key="4">
    <source>
        <dbReference type="Proteomes" id="UP001326110"/>
    </source>
</evidence>
<feature type="domain" description="SGNH hydrolase-type esterase" evidence="2">
    <location>
        <begin position="33"/>
        <end position="193"/>
    </location>
</feature>
<dbReference type="GeneID" id="43162814"/>
<dbReference type="InterPro" id="IPR051532">
    <property type="entry name" value="Ester_Hydrolysis_Enzymes"/>
</dbReference>
<feature type="signal peptide" evidence="1">
    <location>
        <begin position="1"/>
        <end position="26"/>
    </location>
</feature>
<dbReference type="PANTHER" id="PTHR30383:SF24">
    <property type="entry name" value="THIOESTERASE 1_PROTEASE 1_LYSOPHOSPHOLIPASE L1"/>
    <property type="match status" value="1"/>
</dbReference>
<protein>
    <submittedName>
        <fullName evidence="3">Arylesterase</fullName>
    </submittedName>
</protein>
<dbReference type="SUPFAM" id="SSF52266">
    <property type="entry name" value="SGNH hydrolase"/>
    <property type="match status" value="1"/>
</dbReference>
<evidence type="ECO:0000256" key="1">
    <source>
        <dbReference type="SAM" id="SignalP"/>
    </source>
</evidence>
<reference evidence="3 4" key="1">
    <citation type="submission" date="2023-11" db="EMBL/GenBank/DDBJ databases">
        <title>MicrobeMod: A computational toolkit for identifying prokaryotic methylation and restriction-modification with nanopore sequencing.</title>
        <authorList>
            <person name="Crits-Christoph A."/>
            <person name="Kang S.C."/>
            <person name="Lee H."/>
            <person name="Ostrov N."/>
        </authorList>
    </citation>
    <scope>NUCLEOTIDE SEQUENCE [LARGE SCALE GENOMIC DNA]</scope>
    <source>
        <strain evidence="3 4">ATCC 25935</strain>
    </source>
</reference>
<dbReference type="CDD" id="cd01822">
    <property type="entry name" value="Lysophospholipase_L1_like"/>
    <property type="match status" value="1"/>
</dbReference>
<sequence>MKLAKKLSVHVAAAWLMVAVAASAHSAPKTVLVLGDSLSAEYGLARGTGWVALAEKKVKDQKLDAEIVNASVSGETTSGGRSRLPALLTRHKPALVVIELGANDGLRGLPVAAAQANLKAMADTAGKSGAKVMLVGMRIPPNYGRDYSDKFYAMYGTLSRELKAPLVPFMLDGVAEKTEMFQPDRLHPLAEAHPTILNNIWPVLEKSIKAK</sequence>
<name>A0ABZ0Y4M0_9BURK</name>
<dbReference type="PANTHER" id="PTHR30383">
    <property type="entry name" value="THIOESTERASE 1/PROTEASE 1/LYSOPHOSPHOLIPASE L1"/>
    <property type="match status" value="1"/>
</dbReference>
<dbReference type="Gene3D" id="3.40.50.1110">
    <property type="entry name" value="SGNH hydrolase"/>
    <property type="match status" value="1"/>
</dbReference>
<dbReference type="RefSeq" id="WP_154819841.1">
    <property type="nucleotide sequence ID" value="NZ_CP140152.1"/>
</dbReference>
<organism evidence="3 4">
    <name type="scientific">Duganella zoogloeoides</name>
    <dbReference type="NCBI Taxonomy" id="75659"/>
    <lineage>
        <taxon>Bacteria</taxon>
        <taxon>Pseudomonadati</taxon>
        <taxon>Pseudomonadota</taxon>
        <taxon>Betaproteobacteria</taxon>
        <taxon>Burkholderiales</taxon>
        <taxon>Oxalobacteraceae</taxon>
        <taxon>Telluria group</taxon>
        <taxon>Duganella</taxon>
    </lineage>
</organism>